<accession>A0A1R3L0Q9</accession>
<reference evidence="2" key="1">
    <citation type="submission" date="2013-09" db="EMBL/GenBank/DDBJ databases">
        <title>Corchorus olitorius genome sequencing.</title>
        <authorList>
            <person name="Alam M."/>
            <person name="Haque M.S."/>
            <person name="Islam M.S."/>
            <person name="Emdad E.M."/>
            <person name="Islam M.M."/>
            <person name="Ahmed B."/>
            <person name="Halim A."/>
            <person name="Hossen Q.M.M."/>
            <person name="Hossain M.Z."/>
            <person name="Ahmed R."/>
            <person name="Khan M.M."/>
            <person name="Islam R."/>
            <person name="Rashid M.M."/>
            <person name="Khan S.A."/>
            <person name="Rahman M.S."/>
            <person name="Alam M."/>
            <person name="Yahiya A.S."/>
            <person name="Khan M.S."/>
            <person name="Azam M.S."/>
            <person name="Haque T."/>
            <person name="Lashkar M.Z.H."/>
            <person name="Akhand A.I."/>
            <person name="Morshed G."/>
            <person name="Roy S."/>
            <person name="Uddin K.S."/>
            <person name="Rabeya T."/>
            <person name="Hossain A.S."/>
            <person name="Chowdhury A."/>
            <person name="Snigdha A.R."/>
            <person name="Mortoza M.S."/>
            <person name="Matin S.A."/>
            <person name="Hoque S.M.E."/>
            <person name="Islam M.K."/>
            <person name="Roy D.K."/>
            <person name="Haider R."/>
            <person name="Moosa M.M."/>
            <person name="Elias S.M."/>
            <person name="Hasan A.M."/>
            <person name="Jahan S."/>
            <person name="Shafiuddin M."/>
            <person name="Mahmood N."/>
            <person name="Shommy N.S."/>
        </authorList>
    </citation>
    <scope>NUCLEOTIDE SEQUENCE [LARGE SCALE GENOMIC DNA]</scope>
    <source>
        <strain evidence="2">cv. O-4</strain>
    </source>
</reference>
<keyword evidence="2" id="KW-1185">Reference proteome</keyword>
<sequence>MGCCRLIGQGAASTPASQTQAQRQGQQKVSRPANTFISESTIAKRRAGFRVKTCALAPLPLRSRPVAWRLWISYLRSRLTSAGLKELCESYIRKMASDLLAQTTAPIQRLRFTKGERTQRRWSRKKLYFFASFALRIRSSVVSDSKRQTATAGAQ</sequence>
<organism evidence="1 2">
    <name type="scientific">Corchorus olitorius</name>
    <dbReference type="NCBI Taxonomy" id="93759"/>
    <lineage>
        <taxon>Eukaryota</taxon>
        <taxon>Viridiplantae</taxon>
        <taxon>Streptophyta</taxon>
        <taxon>Embryophyta</taxon>
        <taxon>Tracheophyta</taxon>
        <taxon>Spermatophyta</taxon>
        <taxon>Magnoliopsida</taxon>
        <taxon>eudicotyledons</taxon>
        <taxon>Gunneridae</taxon>
        <taxon>Pentapetalae</taxon>
        <taxon>rosids</taxon>
        <taxon>malvids</taxon>
        <taxon>Malvales</taxon>
        <taxon>Malvaceae</taxon>
        <taxon>Grewioideae</taxon>
        <taxon>Apeibeae</taxon>
        <taxon>Corchorus</taxon>
    </lineage>
</organism>
<gene>
    <name evidence="1" type="ORF">COLO4_02587</name>
</gene>
<name>A0A1R3L0Q9_9ROSI</name>
<evidence type="ECO:0000313" key="2">
    <source>
        <dbReference type="Proteomes" id="UP000187203"/>
    </source>
</evidence>
<comment type="caution">
    <text evidence="1">The sequence shown here is derived from an EMBL/GenBank/DDBJ whole genome shotgun (WGS) entry which is preliminary data.</text>
</comment>
<proteinExistence type="predicted"/>
<dbReference type="Proteomes" id="UP000187203">
    <property type="component" value="Unassembled WGS sequence"/>
</dbReference>
<dbReference type="AlphaFoldDB" id="A0A1R3L0Q9"/>
<protein>
    <submittedName>
        <fullName evidence="1">Uncharacterized protein</fullName>
    </submittedName>
</protein>
<dbReference type="EMBL" id="AWUE01005631">
    <property type="protein sequence ID" value="OMP12914.1"/>
    <property type="molecule type" value="Genomic_DNA"/>
</dbReference>
<evidence type="ECO:0000313" key="1">
    <source>
        <dbReference type="EMBL" id="OMP12914.1"/>
    </source>
</evidence>